<dbReference type="SUPFAM" id="SSF52172">
    <property type="entry name" value="CheY-like"/>
    <property type="match status" value="1"/>
</dbReference>
<name>A0ABX8WBH6_9HYPH</name>
<feature type="domain" description="Response regulatory" evidence="2">
    <location>
        <begin position="7"/>
        <end position="117"/>
    </location>
</feature>
<evidence type="ECO:0000313" key="4">
    <source>
        <dbReference type="Proteomes" id="UP000825799"/>
    </source>
</evidence>
<dbReference type="EMBL" id="CP080590">
    <property type="protein sequence ID" value="QYO75439.1"/>
    <property type="molecule type" value="Genomic_DNA"/>
</dbReference>
<accession>A0ABX8WBH6</accession>
<reference evidence="3 4" key="1">
    <citation type="submission" date="2021-08" db="EMBL/GenBank/DDBJ databases">
        <title>Devosia salina sp. nov., isolated from the South China Sea sediment.</title>
        <authorList>
            <person name="Zhou Z."/>
        </authorList>
    </citation>
    <scope>NUCLEOTIDE SEQUENCE [LARGE SCALE GENOMIC DNA]</scope>
    <source>
        <strain evidence="3 4">SCS-3</strain>
    </source>
</reference>
<dbReference type="Gene3D" id="3.40.50.2300">
    <property type="match status" value="1"/>
</dbReference>
<dbReference type="InterPro" id="IPR011006">
    <property type="entry name" value="CheY-like_superfamily"/>
</dbReference>
<protein>
    <submittedName>
        <fullName evidence="3">Response regulator</fullName>
    </submittedName>
</protein>
<dbReference type="Proteomes" id="UP000825799">
    <property type="component" value="Chromosome"/>
</dbReference>
<evidence type="ECO:0000256" key="1">
    <source>
        <dbReference type="PROSITE-ProRule" id="PRU00169"/>
    </source>
</evidence>
<evidence type="ECO:0000313" key="3">
    <source>
        <dbReference type="EMBL" id="QYO75439.1"/>
    </source>
</evidence>
<dbReference type="InterPro" id="IPR001789">
    <property type="entry name" value="Sig_transdc_resp-reg_receiver"/>
</dbReference>
<evidence type="ECO:0000259" key="2">
    <source>
        <dbReference type="PROSITE" id="PS50110"/>
    </source>
</evidence>
<gene>
    <name evidence="3" type="ORF">K1X15_12375</name>
</gene>
<keyword evidence="4" id="KW-1185">Reference proteome</keyword>
<dbReference type="RefSeq" id="WP_220303926.1">
    <property type="nucleotide sequence ID" value="NZ_CP080590.1"/>
</dbReference>
<dbReference type="PROSITE" id="PS50110">
    <property type="entry name" value="RESPONSE_REGULATORY"/>
    <property type="match status" value="1"/>
</dbReference>
<dbReference type="SMART" id="SM00448">
    <property type="entry name" value="REC"/>
    <property type="match status" value="1"/>
</dbReference>
<keyword evidence="1" id="KW-0597">Phosphoprotein</keyword>
<dbReference type="Pfam" id="PF00072">
    <property type="entry name" value="Response_reg"/>
    <property type="match status" value="1"/>
</dbReference>
<proteinExistence type="predicted"/>
<organism evidence="3 4">
    <name type="scientific">Devosia salina</name>
    <dbReference type="NCBI Taxonomy" id="2860336"/>
    <lineage>
        <taxon>Bacteria</taxon>
        <taxon>Pseudomonadati</taxon>
        <taxon>Pseudomonadota</taxon>
        <taxon>Alphaproteobacteria</taxon>
        <taxon>Hyphomicrobiales</taxon>
        <taxon>Devosiaceae</taxon>
        <taxon>Devosia</taxon>
    </lineage>
</organism>
<sequence length="121" mass="12813">MSSAARRVFVVEDEALVLINLEDMLDDLGWTVIGQAMGLGEAERLAANVEPDVAILDVNLGGTPVFPAARILAERGVPILFATGYGRDGLPPEWQDRPVILKPYTQGEVAAALANLVGSVS</sequence>
<feature type="modified residue" description="4-aspartylphosphate" evidence="1">
    <location>
        <position position="57"/>
    </location>
</feature>